<reference evidence="2" key="2">
    <citation type="submission" date="2023-02" db="EMBL/GenBank/DDBJ databases">
        <authorList>
            <consortium name="DOE Joint Genome Institute"/>
            <person name="Mondo S.J."/>
            <person name="Chang Y."/>
            <person name="Wang Y."/>
            <person name="Ahrendt S."/>
            <person name="Andreopoulos W."/>
            <person name="Barry K."/>
            <person name="Beard J."/>
            <person name="Benny G.L."/>
            <person name="Blankenship S."/>
            <person name="Bonito G."/>
            <person name="Cuomo C."/>
            <person name="Desiro A."/>
            <person name="Gervers K.A."/>
            <person name="Hundley H."/>
            <person name="Kuo A."/>
            <person name="LaButti K."/>
            <person name="Lang B.F."/>
            <person name="Lipzen A."/>
            <person name="O'Donnell K."/>
            <person name="Pangilinan J."/>
            <person name="Reynolds N."/>
            <person name="Sandor L."/>
            <person name="Smith M.W."/>
            <person name="Tsang A."/>
            <person name="Grigoriev I.V."/>
            <person name="Stajich J.E."/>
            <person name="Spatafora J.W."/>
        </authorList>
    </citation>
    <scope>NUCLEOTIDE SEQUENCE</scope>
    <source>
        <strain evidence="2">RSA 2281</strain>
    </source>
</reference>
<dbReference type="EMBL" id="JAIXMP010000031">
    <property type="protein sequence ID" value="KAI9250978.1"/>
    <property type="molecule type" value="Genomic_DNA"/>
</dbReference>
<evidence type="ECO:0000256" key="1">
    <source>
        <dbReference type="SAM" id="MobiDB-lite"/>
    </source>
</evidence>
<feature type="compositionally biased region" description="Pro residues" evidence="1">
    <location>
        <begin position="115"/>
        <end position="143"/>
    </location>
</feature>
<feature type="compositionally biased region" description="Basic and acidic residues" evidence="1">
    <location>
        <begin position="191"/>
        <end position="203"/>
    </location>
</feature>
<feature type="compositionally biased region" description="Low complexity" evidence="1">
    <location>
        <begin position="104"/>
        <end position="114"/>
    </location>
</feature>
<accession>A0AAD5K1R8</accession>
<dbReference type="Proteomes" id="UP001209540">
    <property type="component" value="Unassembled WGS sequence"/>
</dbReference>
<protein>
    <submittedName>
        <fullName evidence="2">Uncharacterized protein</fullName>
    </submittedName>
</protein>
<proteinExistence type="predicted"/>
<evidence type="ECO:0000313" key="2">
    <source>
        <dbReference type="EMBL" id="KAI9250978.1"/>
    </source>
</evidence>
<evidence type="ECO:0000313" key="3">
    <source>
        <dbReference type="Proteomes" id="UP001209540"/>
    </source>
</evidence>
<gene>
    <name evidence="2" type="ORF">BDA99DRAFT_541620</name>
</gene>
<feature type="region of interest" description="Disordered" evidence="1">
    <location>
        <begin position="104"/>
        <end position="219"/>
    </location>
</feature>
<reference evidence="2" key="1">
    <citation type="journal article" date="2022" name="IScience">
        <title>Evolution of zygomycete secretomes and the origins of terrestrial fungal ecologies.</title>
        <authorList>
            <person name="Chang Y."/>
            <person name="Wang Y."/>
            <person name="Mondo S."/>
            <person name="Ahrendt S."/>
            <person name="Andreopoulos W."/>
            <person name="Barry K."/>
            <person name="Beard J."/>
            <person name="Benny G.L."/>
            <person name="Blankenship S."/>
            <person name="Bonito G."/>
            <person name="Cuomo C."/>
            <person name="Desiro A."/>
            <person name="Gervers K.A."/>
            <person name="Hundley H."/>
            <person name="Kuo A."/>
            <person name="LaButti K."/>
            <person name="Lang B.F."/>
            <person name="Lipzen A."/>
            <person name="O'Donnell K."/>
            <person name="Pangilinan J."/>
            <person name="Reynolds N."/>
            <person name="Sandor L."/>
            <person name="Smith M.E."/>
            <person name="Tsang A."/>
            <person name="Grigoriev I.V."/>
            <person name="Stajich J.E."/>
            <person name="Spatafora J.W."/>
        </authorList>
    </citation>
    <scope>NUCLEOTIDE SEQUENCE</scope>
    <source>
        <strain evidence="2">RSA 2281</strain>
    </source>
</reference>
<organism evidence="2 3">
    <name type="scientific">Phascolomyces articulosus</name>
    <dbReference type="NCBI Taxonomy" id="60185"/>
    <lineage>
        <taxon>Eukaryota</taxon>
        <taxon>Fungi</taxon>
        <taxon>Fungi incertae sedis</taxon>
        <taxon>Mucoromycota</taxon>
        <taxon>Mucoromycotina</taxon>
        <taxon>Mucoromycetes</taxon>
        <taxon>Mucorales</taxon>
        <taxon>Lichtheimiaceae</taxon>
        <taxon>Phascolomyces</taxon>
    </lineage>
</organism>
<dbReference type="AlphaFoldDB" id="A0AAD5K1R8"/>
<comment type="caution">
    <text evidence="2">The sequence shown here is derived from an EMBL/GenBank/DDBJ whole genome shotgun (WGS) entry which is preliminary data.</text>
</comment>
<name>A0AAD5K1R8_9FUNG</name>
<sequence length="383" mass="43512">MITDHRDLTKLASQLHSEYDRNHYTKVISMAEQLQSRIQELQKIKLSKLSSSSTLYQRQGGGTLQTDITTTSINKQQPLDRYYQLLERSQSIQKQLNRISTEYSFPQHQQKQQSPLPPHPPPSFPPPSLPPPTTTTSSPPKPPQKTTLDIRLPSTPPPTPKKDNVVYQQNHHKKDDPLITPPASPRIKQVRFQDHSSSIEEKSLSQYQNESPLPPLPPSRELPPIIHVQKKINGLRGFLTRTYQLSDNLVMSRAHITPLRLFTATEILTGKPKAVLKIVITSHHDHGFSFYWPSSPAIGHHGSTTTTSLTSNNNNNNNALMIKPNRSQDMAKFSLVPDHLVQDALDSWIQQQGGCLPPLYQATHILRESIKIYVVYNRYHFNL</sequence>
<keyword evidence="3" id="KW-1185">Reference proteome</keyword>